<gene>
    <name evidence="2" type="ORF">E0687_13250</name>
</gene>
<name>A0A4Y9F8N8_9DEIN</name>
<evidence type="ECO:0000313" key="3">
    <source>
        <dbReference type="Proteomes" id="UP000297668"/>
    </source>
</evidence>
<organism evidence="2 3">
    <name type="scientific">Thermus tengchongensis</name>
    <dbReference type="NCBI Taxonomy" id="1214928"/>
    <lineage>
        <taxon>Bacteria</taxon>
        <taxon>Thermotogati</taxon>
        <taxon>Deinococcota</taxon>
        <taxon>Deinococci</taxon>
        <taxon>Thermales</taxon>
        <taxon>Thermaceae</taxon>
        <taxon>Thermus</taxon>
    </lineage>
</organism>
<feature type="transmembrane region" description="Helical" evidence="1">
    <location>
        <begin position="76"/>
        <end position="95"/>
    </location>
</feature>
<dbReference type="RefSeq" id="WP_135261161.1">
    <property type="nucleotide sequence ID" value="NZ_SJZF01000050.1"/>
</dbReference>
<proteinExistence type="predicted"/>
<evidence type="ECO:0000313" key="2">
    <source>
        <dbReference type="EMBL" id="TFU24870.1"/>
    </source>
</evidence>
<accession>A0A4Y9F8N8</accession>
<feature type="transmembrane region" description="Helical" evidence="1">
    <location>
        <begin position="115"/>
        <end position="136"/>
    </location>
</feature>
<dbReference type="Proteomes" id="UP000297668">
    <property type="component" value="Unassembled WGS sequence"/>
</dbReference>
<keyword evidence="1" id="KW-1133">Transmembrane helix</keyword>
<dbReference type="EMBL" id="SJZF01000050">
    <property type="protein sequence ID" value="TFU24870.1"/>
    <property type="molecule type" value="Genomic_DNA"/>
</dbReference>
<keyword evidence="1" id="KW-0472">Membrane</keyword>
<reference evidence="2 3" key="1">
    <citation type="submission" date="2019-03" db="EMBL/GenBank/DDBJ databases">
        <title>Thermus tengchongensis species for the arsenic transformation mechanism.</title>
        <authorList>
            <person name="Yuan G.C."/>
        </authorList>
    </citation>
    <scope>NUCLEOTIDE SEQUENCE [LARGE SCALE GENOMIC DNA]</scope>
    <source>
        <strain evidence="2 3">15W</strain>
    </source>
</reference>
<evidence type="ECO:0000256" key="1">
    <source>
        <dbReference type="SAM" id="Phobius"/>
    </source>
</evidence>
<keyword evidence="1" id="KW-0812">Transmembrane</keyword>
<feature type="transmembrane region" description="Helical" evidence="1">
    <location>
        <begin position="20"/>
        <end position="49"/>
    </location>
</feature>
<dbReference type="AlphaFoldDB" id="A0A4Y9F8N8"/>
<protein>
    <submittedName>
        <fullName evidence="2">Uncharacterized protein</fullName>
    </submittedName>
</protein>
<sequence>MIDVLHGAISALIGFLQDEITQVLLIILVLEFIFILFFPPLLYLLLYFLTRSQDLLRLYDKWLLSSDSERKKDLDLTLIFYASILFSFAVSLALFNVGPFYKMFSQETIEFVNTFLITFSILVLLYAIFDMALIYFKKRRGILK</sequence>
<comment type="caution">
    <text evidence="2">The sequence shown here is derived from an EMBL/GenBank/DDBJ whole genome shotgun (WGS) entry which is preliminary data.</text>
</comment>